<keyword evidence="2" id="KW-0436">Ligase</keyword>
<dbReference type="KEGG" id="cpo:COPRO5265_1137"/>
<evidence type="ECO:0000313" key="2">
    <source>
        <dbReference type="EMBL" id="ACI17541.1"/>
    </source>
</evidence>
<feature type="domain" description="Mur ligase central" evidence="1">
    <location>
        <begin position="99"/>
        <end position="284"/>
    </location>
</feature>
<dbReference type="EMBL" id="CP001145">
    <property type="protein sequence ID" value="ACI17541.1"/>
    <property type="molecule type" value="Genomic_DNA"/>
</dbReference>
<sequence>MESMAAGHSSTGNENSGTQLINFSSDDRWFMDGDIFFAFTGAHFDARTLIPELKNKAKLIITEKEATGSNVIYRPDARQIYKKFIKAGAKVYPLHVLGITGTKGKSTIAWWLSSLLGFGYMGTLGIRAKDVKFVLPTTTTGADALFNTYRRTGEDHWVVELSSIGLAEDRLPLPLEGLVWTTFEPEHMDYHKTTYAYFLAKKKAFSYLKKGTFALLGQNVPQADIGTPYLTLRYGDTGNFYILDRREYEWEQEVKIYTPQGPSVVHIPMPGKVFAHDAVGTVAAAFLWKGTKLEGEFPSVPVRMNHVIINGIEMVIDFAHTPESIDACLQTVAQRWGNDFVVIHGATGYEPQNKSYEIIKVINRYGIPGAASIIKSLDQRQSEETLRRYENAGFITGSSTEVFQLCSKKFKKWVIVGMRDAYDRLKEAGIYGT</sequence>
<dbReference type="InterPro" id="IPR036565">
    <property type="entry name" value="Mur-like_cat_sf"/>
</dbReference>
<dbReference type="GO" id="GO:0005524">
    <property type="term" value="F:ATP binding"/>
    <property type="evidence" value="ECO:0007669"/>
    <property type="project" value="InterPro"/>
</dbReference>
<dbReference type="STRING" id="309798.COPRO5265_1137"/>
<organism evidence="2 3">
    <name type="scientific">Coprothermobacter proteolyticus (strain ATCC 35245 / DSM 5265 / OCM 4 / BT)</name>
    <dbReference type="NCBI Taxonomy" id="309798"/>
    <lineage>
        <taxon>Bacteria</taxon>
        <taxon>Pseudomonadati</taxon>
        <taxon>Coprothermobacterota</taxon>
        <taxon>Coprothermobacteria</taxon>
        <taxon>Coprothermobacterales</taxon>
        <taxon>Coprothermobacteraceae</taxon>
        <taxon>Coprothermobacter</taxon>
    </lineage>
</organism>
<reference evidence="3" key="1">
    <citation type="submission" date="2008-08" db="EMBL/GenBank/DDBJ databases">
        <title>The complete genome sequence of Coprothermobacter proteolyticus strain ATCC 5245 / DSM 5265 / BT.</title>
        <authorList>
            <person name="Dodson R.J."/>
            <person name="Durkin A.S."/>
            <person name="Wu M."/>
            <person name="Eisen J."/>
            <person name="Sutton G."/>
        </authorList>
    </citation>
    <scope>NUCLEOTIDE SEQUENCE [LARGE SCALE GENOMIC DNA]</scope>
    <source>
        <strain evidence="3">ATCC 35245 / DSM 5265 / OCM 4 / BT</strain>
    </source>
</reference>
<dbReference type="Pfam" id="PF08245">
    <property type="entry name" value="Mur_ligase_M"/>
    <property type="match status" value="1"/>
</dbReference>
<dbReference type="HOGENOM" id="CLU_632683_0_0_9"/>
<evidence type="ECO:0000313" key="3">
    <source>
        <dbReference type="Proteomes" id="UP000001732"/>
    </source>
</evidence>
<dbReference type="AlphaFoldDB" id="B5Y9J9"/>
<accession>B5Y9J9</accession>
<dbReference type="Gene3D" id="3.40.1190.10">
    <property type="entry name" value="Mur-like, catalytic domain"/>
    <property type="match status" value="1"/>
</dbReference>
<dbReference type="RefSeq" id="WP_012544193.1">
    <property type="nucleotide sequence ID" value="NC_011295.1"/>
</dbReference>
<name>B5Y9J9_COPPD</name>
<proteinExistence type="predicted"/>
<dbReference type="EC" id="6.3.2.13" evidence="2"/>
<dbReference type="InterPro" id="IPR035911">
    <property type="entry name" value="MurE/MurF_N"/>
</dbReference>
<dbReference type="Proteomes" id="UP000001732">
    <property type="component" value="Chromosome"/>
</dbReference>
<dbReference type="SUPFAM" id="SSF53623">
    <property type="entry name" value="MurD-like peptide ligases, catalytic domain"/>
    <property type="match status" value="1"/>
</dbReference>
<dbReference type="SUPFAM" id="SSF63418">
    <property type="entry name" value="MurE/MurF N-terminal domain"/>
    <property type="match status" value="1"/>
</dbReference>
<dbReference type="Gene3D" id="3.40.1390.10">
    <property type="entry name" value="MurE/MurF, N-terminal domain"/>
    <property type="match status" value="1"/>
</dbReference>
<dbReference type="InterPro" id="IPR036615">
    <property type="entry name" value="Mur_ligase_C_dom_sf"/>
</dbReference>
<dbReference type="PANTHER" id="PTHR23135:SF4">
    <property type="entry name" value="UDP-N-ACETYLMURAMOYL-L-ALANYL-D-GLUTAMATE--2,6-DIAMINOPIMELATE LIGASE MURE HOMOLOG, CHLOROPLASTIC"/>
    <property type="match status" value="1"/>
</dbReference>
<gene>
    <name evidence="2" type="ordered locus">COPRO5265_1137</name>
</gene>
<protein>
    <submittedName>
        <fullName evidence="2">UDP-N-acetylmuramoylalanyl-D-glutamate-2, 6-diaminopimelate ligase, putative</fullName>
        <ecNumber evidence="2">6.3.2.13</ecNumber>
    </submittedName>
</protein>
<dbReference type="PANTHER" id="PTHR23135">
    <property type="entry name" value="MUR LIGASE FAMILY MEMBER"/>
    <property type="match status" value="1"/>
</dbReference>
<dbReference type="SUPFAM" id="SSF53244">
    <property type="entry name" value="MurD-like peptide ligases, peptide-binding domain"/>
    <property type="match status" value="1"/>
</dbReference>
<dbReference type="eggNOG" id="COG0769">
    <property type="taxonomic scope" value="Bacteria"/>
</dbReference>
<dbReference type="Gene3D" id="3.90.190.20">
    <property type="entry name" value="Mur ligase, C-terminal domain"/>
    <property type="match status" value="1"/>
</dbReference>
<evidence type="ECO:0000259" key="1">
    <source>
        <dbReference type="Pfam" id="PF08245"/>
    </source>
</evidence>
<reference evidence="2 3" key="2">
    <citation type="journal article" date="2014" name="Genome Announc.">
        <title>Complete Genome Sequence of Coprothermobacter proteolyticus DSM 5265.</title>
        <authorList>
            <person name="Alexiev A."/>
            <person name="Coil D.A."/>
            <person name="Badger J.H."/>
            <person name="Enticknap J."/>
            <person name="Ward N."/>
            <person name="Robb F.T."/>
            <person name="Eisen J.A."/>
        </authorList>
    </citation>
    <scope>NUCLEOTIDE SEQUENCE [LARGE SCALE GENOMIC DNA]</scope>
    <source>
        <strain evidence="3">ATCC 35245 / DSM 5265 / OCM 4 / BT</strain>
    </source>
</reference>
<keyword evidence="3" id="KW-1185">Reference proteome</keyword>
<dbReference type="GO" id="GO:0008765">
    <property type="term" value="F:UDP-N-acetylmuramoylalanyl-D-glutamate-2,6-diaminopimelate ligase activity"/>
    <property type="evidence" value="ECO:0007669"/>
    <property type="project" value="UniProtKB-EC"/>
</dbReference>
<dbReference type="InterPro" id="IPR013221">
    <property type="entry name" value="Mur_ligase_cen"/>
</dbReference>